<proteinExistence type="predicted"/>
<dbReference type="SMART" id="SM00966">
    <property type="entry name" value="SpoVT_AbrB"/>
    <property type="match status" value="1"/>
</dbReference>
<keyword evidence="2" id="KW-0238">DNA-binding</keyword>
<dbReference type="RefSeq" id="WP_168026123.1">
    <property type="nucleotide sequence ID" value="NZ_JAAVJR010000273.1"/>
</dbReference>
<feature type="domain" description="SpoVT-AbrB" evidence="1">
    <location>
        <begin position="6"/>
        <end position="49"/>
    </location>
</feature>
<evidence type="ECO:0000313" key="2">
    <source>
        <dbReference type="EMBL" id="NJW54548.1"/>
    </source>
</evidence>
<dbReference type="SUPFAM" id="SSF89447">
    <property type="entry name" value="AbrB/MazE/MraZ-like"/>
    <property type="match status" value="1"/>
</dbReference>
<dbReference type="Pfam" id="PF04014">
    <property type="entry name" value="MazE_antitoxin"/>
    <property type="match status" value="1"/>
</dbReference>
<evidence type="ECO:0000313" key="3">
    <source>
        <dbReference type="Proteomes" id="UP000703674"/>
    </source>
</evidence>
<protein>
    <submittedName>
        <fullName evidence="2">AbrB/MazE/SpoVT family DNA-binding domain-containing protein</fullName>
    </submittedName>
</protein>
<dbReference type="GO" id="GO:0003677">
    <property type="term" value="F:DNA binding"/>
    <property type="evidence" value="ECO:0007669"/>
    <property type="project" value="UniProtKB-KW"/>
</dbReference>
<dbReference type="Proteomes" id="UP000703674">
    <property type="component" value="Unassembled WGS sequence"/>
</dbReference>
<keyword evidence="3" id="KW-1185">Reference proteome</keyword>
<dbReference type="InterPro" id="IPR037914">
    <property type="entry name" value="SpoVT-AbrB_sf"/>
</dbReference>
<name>A0ABX1D6Z7_9FLAO</name>
<accession>A0ABX1D6Z7</accession>
<evidence type="ECO:0000259" key="1">
    <source>
        <dbReference type="SMART" id="SM00966"/>
    </source>
</evidence>
<reference evidence="2 3" key="1">
    <citation type="submission" date="2020-03" db="EMBL/GenBank/DDBJ databases">
        <title>Salinimicrobium sp. nov, isolated from SCS.</title>
        <authorList>
            <person name="Cao W.R."/>
        </authorList>
    </citation>
    <scope>NUCLEOTIDE SEQUENCE [LARGE SCALE GENOMIC DNA]</scope>
    <source>
        <strain evidence="3">J15B91</strain>
    </source>
</reference>
<dbReference type="EMBL" id="JAAVJR010000273">
    <property type="protein sequence ID" value="NJW54548.1"/>
    <property type="molecule type" value="Genomic_DNA"/>
</dbReference>
<comment type="caution">
    <text evidence="2">The sequence shown here is derived from an EMBL/GenBank/DDBJ whole genome shotgun (WGS) entry which is preliminary data.</text>
</comment>
<dbReference type="Gene3D" id="2.10.260.10">
    <property type="match status" value="1"/>
</dbReference>
<organism evidence="2 3">
    <name type="scientific">Salinimicrobium oceani</name>
    <dbReference type="NCBI Taxonomy" id="2722702"/>
    <lineage>
        <taxon>Bacteria</taxon>
        <taxon>Pseudomonadati</taxon>
        <taxon>Bacteroidota</taxon>
        <taxon>Flavobacteriia</taxon>
        <taxon>Flavobacteriales</taxon>
        <taxon>Flavobacteriaceae</taxon>
        <taxon>Salinimicrobium</taxon>
    </lineage>
</organism>
<dbReference type="InterPro" id="IPR007159">
    <property type="entry name" value="SpoVT-AbrB_dom"/>
</dbReference>
<gene>
    <name evidence="2" type="ORF">HC175_16680</name>
</gene>
<sequence>MEAKIVKIGNSKGIIIPAELLDLIGLKEKVRLEVKNDQIVISSAKKEAREGWEEMIKAELEKQGQPTRLISDFFEDERNEDWEW</sequence>